<protein>
    <submittedName>
        <fullName evidence="1">Uncharacterized protein</fullName>
    </submittedName>
</protein>
<evidence type="ECO:0000313" key="2">
    <source>
        <dbReference type="Proteomes" id="UP001159937"/>
    </source>
</evidence>
<comment type="caution">
    <text evidence="1">The sequence shown here is derived from an EMBL/GenBank/DDBJ whole genome shotgun (WGS) entry which is preliminary data.</text>
</comment>
<proteinExistence type="predicted"/>
<dbReference type="EMBL" id="JAOCBF010000032">
    <property type="protein sequence ID" value="MDH0965348.1"/>
    <property type="molecule type" value="Genomic_DNA"/>
</dbReference>
<sequence length="80" mass="8992">MIRRAVLRMVGVGQIHSRDDVIRYLIKEGGFDILSVTDTSVTLCVPDEPEETLTLTGWVFSSSFRLADCVYDNTCPVMHD</sequence>
<name>A0AAJ1KX79_9ENTR</name>
<dbReference type="AlphaFoldDB" id="A0AAJ1KX79"/>
<evidence type="ECO:0000313" key="1">
    <source>
        <dbReference type="EMBL" id="MDH0965348.1"/>
    </source>
</evidence>
<gene>
    <name evidence="1" type="ORF">N5C89_21155</name>
</gene>
<dbReference type="RefSeq" id="WP_249534825.1">
    <property type="nucleotide sequence ID" value="NZ_JAOCBF010000032.1"/>
</dbReference>
<organism evidence="1 2">
    <name type="scientific">Klebsiella michiganensis</name>
    <dbReference type="NCBI Taxonomy" id="1134687"/>
    <lineage>
        <taxon>Bacteria</taxon>
        <taxon>Pseudomonadati</taxon>
        <taxon>Pseudomonadota</taxon>
        <taxon>Gammaproteobacteria</taxon>
        <taxon>Enterobacterales</taxon>
        <taxon>Enterobacteriaceae</taxon>
        <taxon>Klebsiella/Raoultella group</taxon>
        <taxon>Klebsiella</taxon>
    </lineage>
</organism>
<dbReference type="Proteomes" id="UP001159937">
    <property type="component" value="Unassembled WGS sequence"/>
</dbReference>
<accession>A0AAJ1KX79</accession>
<reference evidence="1" key="1">
    <citation type="submission" date="2022-09" db="EMBL/GenBank/DDBJ databases">
        <title>Intensive care unit water sources are persistently colonized with multi-drug resistant bacteria and are the site of extensive horizontal gene transfer of antibiotic resistance genes.</title>
        <authorList>
            <person name="Diorio-Toth L."/>
        </authorList>
    </citation>
    <scope>NUCLEOTIDE SEQUENCE</scope>
    <source>
        <strain evidence="1">GD03918</strain>
    </source>
</reference>